<name>K1S757_9ZZZZ</name>
<organism evidence="2">
    <name type="scientific">human gut metagenome</name>
    <dbReference type="NCBI Taxonomy" id="408170"/>
    <lineage>
        <taxon>unclassified sequences</taxon>
        <taxon>metagenomes</taxon>
        <taxon>organismal metagenomes</taxon>
    </lineage>
</organism>
<evidence type="ECO:0000313" key="2">
    <source>
        <dbReference type="EMBL" id="EKC53288.1"/>
    </source>
</evidence>
<evidence type="ECO:0000259" key="1">
    <source>
        <dbReference type="Pfam" id="PF08353"/>
    </source>
</evidence>
<accession>K1S757</accession>
<proteinExistence type="predicted"/>
<feature type="non-terminal residue" evidence="2">
    <location>
        <position position="42"/>
    </location>
</feature>
<dbReference type="InterPro" id="IPR013564">
    <property type="entry name" value="MurT_C"/>
</dbReference>
<gene>
    <name evidence="2" type="ORF">OBE_12667</name>
</gene>
<feature type="domain" description="Lipid II isoglutaminyl synthase (glutamine-hydrolyzing) subunit MurT C-terminal" evidence="1">
    <location>
        <begin position="2"/>
        <end position="41"/>
    </location>
</feature>
<dbReference type="AlphaFoldDB" id="K1S757"/>
<dbReference type="EMBL" id="AJWZ01008733">
    <property type="protein sequence ID" value="EKC53288.1"/>
    <property type="molecule type" value="Genomic_DNA"/>
</dbReference>
<reference evidence="2" key="1">
    <citation type="journal article" date="2013" name="Environ. Microbiol.">
        <title>Microbiota from the distal guts of lean and obese adolescents exhibit partial functional redundancy besides clear differences in community structure.</title>
        <authorList>
            <person name="Ferrer M."/>
            <person name="Ruiz A."/>
            <person name="Lanza F."/>
            <person name="Haange S.B."/>
            <person name="Oberbach A."/>
            <person name="Till H."/>
            <person name="Bargiela R."/>
            <person name="Campoy C."/>
            <person name="Segura M.T."/>
            <person name="Richter M."/>
            <person name="von Bergen M."/>
            <person name="Seifert J."/>
            <person name="Suarez A."/>
        </authorList>
    </citation>
    <scope>NUCLEOTIDE SEQUENCE</scope>
</reference>
<comment type="caution">
    <text evidence="2">The sequence shown here is derived from an EMBL/GenBank/DDBJ whole genome shotgun (WGS) entry which is preliminary data.</text>
</comment>
<protein>
    <recommendedName>
        <fullName evidence="1">Lipid II isoglutaminyl synthase (glutamine-hydrolyzing) subunit MurT C-terminal domain-containing protein</fullName>
    </recommendedName>
</protein>
<sequence length="42" mass="4950">MVWLYDCDFEFLNDESIDRVVIGGPRSEDFYLRLLIAGVPRE</sequence>
<dbReference type="Pfam" id="PF08353">
    <property type="entry name" value="MurT_C"/>
    <property type="match status" value="1"/>
</dbReference>